<dbReference type="Gramene" id="TraesJAG4B03G02359510.1">
    <property type="protein sequence ID" value="TraesJAG4B03G02359510.1"/>
    <property type="gene ID" value="TraesJAG4B03G02359510"/>
</dbReference>
<dbReference type="AlphaFoldDB" id="A0A3B6IWT6"/>
<feature type="compositionally biased region" description="Acidic residues" evidence="1">
    <location>
        <begin position="192"/>
        <end position="204"/>
    </location>
</feature>
<evidence type="ECO:0000313" key="4">
    <source>
        <dbReference type="Proteomes" id="UP000019116"/>
    </source>
</evidence>
<feature type="domain" description="F-box" evidence="2">
    <location>
        <begin position="1"/>
        <end position="44"/>
    </location>
</feature>
<dbReference type="Gramene" id="TraesLDM4B03G02362260.1">
    <property type="protein sequence ID" value="TraesLDM4B03G02362260.1"/>
    <property type="gene ID" value="TraesLDM4B03G02362260"/>
</dbReference>
<evidence type="ECO:0000313" key="3">
    <source>
        <dbReference type="EnsemblPlants" id="TraesCS4B02G264600.1"/>
    </source>
</evidence>
<reference evidence="3" key="1">
    <citation type="submission" date="2018-08" db="EMBL/GenBank/DDBJ databases">
        <authorList>
            <person name="Rossello M."/>
        </authorList>
    </citation>
    <scope>NUCLEOTIDE SEQUENCE [LARGE SCALE GENOMIC DNA]</scope>
    <source>
        <strain evidence="3">cv. Chinese Spring</strain>
    </source>
</reference>
<feature type="region of interest" description="Disordered" evidence="1">
    <location>
        <begin position="154"/>
        <end position="226"/>
    </location>
</feature>
<dbReference type="Pfam" id="PF12937">
    <property type="entry name" value="F-box-like"/>
    <property type="match status" value="1"/>
</dbReference>
<dbReference type="InterPro" id="IPR001810">
    <property type="entry name" value="F-box_dom"/>
</dbReference>
<keyword evidence="4" id="KW-1185">Reference proteome</keyword>
<reference evidence="3" key="2">
    <citation type="submission" date="2018-10" db="UniProtKB">
        <authorList>
            <consortium name="EnsemblPlants"/>
        </authorList>
    </citation>
    <scope>IDENTIFICATION</scope>
</reference>
<evidence type="ECO:0000256" key="1">
    <source>
        <dbReference type="SAM" id="MobiDB-lite"/>
    </source>
</evidence>
<dbReference type="PANTHER" id="PTHR34591">
    <property type="entry name" value="OS03G0653100 PROTEIN-RELATED"/>
    <property type="match status" value="1"/>
</dbReference>
<name>A0A3B6IWT6_WHEAT</name>
<dbReference type="Proteomes" id="UP000019116">
    <property type="component" value="Chromosome 4B"/>
</dbReference>
<dbReference type="PANTHER" id="PTHR34591:SF28">
    <property type="entry name" value="F-BOX DOMAIN-CONTAINING PROTEIN"/>
    <property type="match status" value="1"/>
</dbReference>
<dbReference type="Gramene" id="TraesNOR4B03G02378830.1">
    <property type="protein sequence ID" value="TraesNOR4B03G02378830.1"/>
    <property type="gene ID" value="TraesNOR4B03G02378830"/>
</dbReference>
<dbReference type="Gramene" id="TraesROB_scaffold_022109_01G000300.1">
    <property type="protein sequence ID" value="TraesROB_scaffold_022109_01G000300.1"/>
    <property type="gene ID" value="TraesROB_scaffold_022109_01G000300"/>
</dbReference>
<feature type="compositionally biased region" description="Pro residues" evidence="1">
    <location>
        <begin position="156"/>
        <end position="173"/>
    </location>
</feature>
<dbReference type="RefSeq" id="XP_044370986.1">
    <property type="nucleotide sequence ID" value="XM_044515051.1"/>
</dbReference>
<dbReference type="PROSITE" id="PS50181">
    <property type="entry name" value="FBOX"/>
    <property type="match status" value="1"/>
</dbReference>
<sequence length="527" mass="59926">MDLPEEMLADILRRVPARHLAACRRVCAYWRATIDARRLLLPHLLPGAPRGVFINMAEGLRDTYFFARGGPTGGVDTRLVDAPTRWCTAFVDHRNGLLLCEASEGTRFVYNPATRRSAVLPPAPRAEPWSVASAAYLVFDPFVSLHHEVLLLPELPGEPQPPEPTDPPPPPPFNVARLFFADAESSGPPQIDTDDETDYEEDWLSSDSASEDEPRKRARPRQREHVEAKDTLGLMEWPPSPYVVQVFSSETGRWGERAFVREGRAPGTVADMWSDPLSPSHGMAFYLPDCGPRRRCAVYWRQSLYVHCRGGFIMRLSLLTGKYVVIKTPGVTNVAERPWAMPRLSKSRKGVYCTIIDMLKLQVWVLTEESPMAMPVWEMAHHADLEPSIRQLMRQNLQNSEKSWTLDDPRRPKSWTEQRCREWDSDNDDDDGADVIGEEEGGYIGWLDFLGYHPLKEIVLLGHQYERCAYAYYLSTSKLEYLGDLCPVPWDEHYPACVQESYVYTPCRIDMLSDENGVSVDLSKWVS</sequence>
<dbReference type="SUPFAM" id="SSF81383">
    <property type="entry name" value="F-box domain"/>
    <property type="match status" value="1"/>
</dbReference>
<proteinExistence type="predicted"/>
<dbReference type="EnsemblPlants" id="TraesCS4B02G264600.1">
    <property type="protein sequence ID" value="TraesCS4B02G264600.1"/>
    <property type="gene ID" value="TraesCS4B02G264600"/>
</dbReference>
<accession>A0A3B6IWT6</accession>
<dbReference type="Gramene" id="TraesCS4B03G0703800.1">
    <property type="protein sequence ID" value="TraesCS4B03G0703800.1.CDS"/>
    <property type="gene ID" value="TraesCS4B03G0703800"/>
</dbReference>
<dbReference type="Gene3D" id="1.20.1280.50">
    <property type="match status" value="1"/>
</dbReference>
<dbReference type="Gramene" id="TraesCAD_scaffold_056995_01G000200.1">
    <property type="protein sequence ID" value="TraesCAD_scaffold_056995_01G000200.1"/>
    <property type="gene ID" value="TraesCAD_scaffold_056995_01G000200"/>
</dbReference>
<evidence type="ECO:0000259" key="2">
    <source>
        <dbReference type="PROSITE" id="PS50181"/>
    </source>
</evidence>
<dbReference type="STRING" id="4565.A0A3B6IWT6"/>
<protein>
    <recommendedName>
        <fullName evidence="2">F-box domain-containing protein</fullName>
    </recommendedName>
</protein>
<dbReference type="Gramene" id="TraesRN4B0100730700.1">
    <property type="protein sequence ID" value="TraesRN4B0100730700.1"/>
    <property type="gene ID" value="TraesRN4B0100730700"/>
</dbReference>
<dbReference type="Gramene" id="TraesSYM4B03G02388420.1">
    <property type="protein sequence ID" value="TraesSYM4B03G02388420.1"/>
    <property type="gene ID" value="TraesSYM4B03G02388420"/>
</dbReference>
<dbReference type="GeneID" id="123093139"/>
<dbReference type="InterPro" id="IPR036047">
    <property type="entry name" value="F-box-like_dom_sf"/>
</dbReference>
<organism evidence="3">
    <name type="scientific">Triticum aestivum</name>
    <name type="common">Wheat</name>
    <dbReference type="NCBI Taxonomy" id="4565"/>
    <lineage>
        <taxon>Eukaryota</taxon>
        <taxon>Viridiplantae</taxon>
        <taxon>Streptophyta</taxon>
        <taxon>Embryophyta</taxon>
        <taxon>Tracheophyta</taxon>
        <taxon>Spermatophyta</taxon>
        <taxon>Magnoliopsida</taxon>
        <taxon>Liliopsida</taxon>
        <taxon>Poales</taxon>
        <taxon>Poaceae</taxon>
        <taxon>BOP clade</taxon>
        <taxon>Pooideae</taxon>
        <taxon>Triticodae</taxon>
        <taxon>Triticeae</taxon>
        <taxon>Triticinae</taxon>
        <taxon>Triticum</taxon>
    </lineage>
</organism>
<gene>
    <name evidence="3" type="primary">LOC123093139</name>
</gene>
<dbReference type="Gramene" id="TraesPARA_EIv1.0_1376710.1">
    <property type="protein sequence ID" value="TraesPARA_EIv1.0_1376710.1.CDS"/>
    <property type="gene ID" value="TraesPARA_EIv1.0_1376710"/>
</dbReference>
<dbReference type="SMART" id="SM00256">
    <property type="entry name" value="FBOX"/>
    <property type="match status" value="1"/>
</dbReference>
<dbReference type="Gramene" id="TraesSTA4B03G02356020.1">
    <property type="protein sequence ID" value="TraesSTA4B03G02356020.1"/>
    <property type="gene ID" value="TraesSTA4B03G02356020"/>
</dbReference>
<dbReference type="Gramene" id="TraesCS4B02G264600.1">
    <property type="protein sequence ID" value="TraesCS4B02G264600.1"/>
    <property type="gene ID" value="TraesCS4B02G264600"/>
</dbReference>
<dbReference type="RefSeq" id="XP_044370984.1">
    <property type="nucleotide sequence ID" value="XM_044515049.1"/>
</dbReference>
<dbReference type="SMR" id="A0A3B6IWT6"/>
<dbReference type="Gramene" id="TraesWEE_scaffold_035539_01G000200.1">
    <property type="protein sequence ID" value="TraesWEE_scaffold_035539_01G000200.1"/>
    <property type="gene ID" value="TraesWEE_scaffold_035539_01G000200"/>
</dbReference>
<dbReference type="OrthoDB" id="591557at2759"/>